<dbReference type="InterPro" id="IPR010718">
    <property type="entry name" value="DUF1294"/>
</dbReference>
<feature type="transmembrane region" description="Helical" evidence="1">
    <location>
        <begin position="20"/>
        <end position="40"/>
    </location>
</feature>
<dbReference type="Pfam" id="PF06961">
    <property type="entry name" value="DUF1294"/>
    <property type="match status" value="1"/>
</dbReference>
<evidence type="ECO:0000256" key="1">
    <source>
        <dbReference type="SAM" id="Phobius"/>
    </source>
</evidence>
<organism evidence="2 3">
    <name type="scientific">Tepidibacter hydrothermalis</name>
    <dbReference type="NCBI Taxonomy" id="3036126"/>
    <lineage>
        <taxon>Bacteria</taxon>
        <taxon>Bacillati</taxon>
        <taxon>Bacillota</taxon>
        <taxon>Clostridia</taxon>
        <taxon>Peptostreptococcales</taxon>
        <taxon>Peptostreptococcaceae</taxon>
        <taxon>Tepidibacter</taxon>
    </lineage>
</organism>
<dbReference type="Proteomes" id="UP001222800">
    <property type="component" value="Chromosome"/>
</dbReference>
<reference evidence="2 3" key="1">
    <citation type="submission" date="2023-03" db="EMBL/GenBank/DDBJ databases">
        <title>Complete genome sequence of Tepidibacter sp. SWIR-1, isolated from a deep-sea hydrothermal vent.</title>
        <authorList>
            <person name="Li X."/>
        </authorList>
    </citation>
    <scope>NUCLEOTIDE SEQUENCE [LARGE SCALE GENOMIC DNA]</scope>
    <source>
        <strain evidence="2 3">SWIR-1</strain>
    </source>
</reference>
<accession>A0ABY8EHM0</accession>
<gene>
    <name evidence="2" type="ORF">P4S50_04540</name>
</gene>
<proteinExistence type="predicted"/>
<evidence type="ECO:0000313" key="3">
    <source>
        <dbReference type="Proteomes" id="UP001222800"/>
    </source>
</evidence>
<evidence type="ECO:0000313" key="2">
    <source>
        <dbReference type="EMBL" id="WFD11350.1"/>
    </source>
</evidence>
<feature type="transmembrane region" description="Helical" evidence="1">
    <location>
        <begin position="85"/>
        <end position="107"/>
    </location>
</feature>
<sequence length="108" mass="12708">MTYIQNFINTSVSQHLNNLGIYLIYYYIIINIYGFIMTGLDKRKARRRQFRTQELSFFVVSLLGGALGVVMGMTVFRHKTQKSKFYIGIPSIFLLNLVVSFFIYRYLI</sequence>
<name>A0ABY8EHM0_9FIRM</name>
<keyword evidence="3" id="KW-1185">Reference proteome</keyword>
<dbReference type="EMBL" id="CP120733">
    <property type="protein sequence ID" value="WFD11350.1"/>
    <property type="molecule type" value="Genomic_DNA"/>
</dbReference>
<protein>
    <submittedName>
        <fullName evidence="2">DUF1294 domain-containing protein</fullName>
    </submittedName>
</protein>
<keyword evidence="1" id="KW-0472">Membrane</keyword>
<dbReference type="RefSeq" id="WP_277733374.1">
    <property type="nucleotide sequence ID" value="NZ_CP120733.1"/>
</dbReference>
<keyword evidence="1" id="KW-1133">Transmembrane helix</keyword>
<keyword evidence="1" id="KW-0812">Transmembrane</keyword>
<feature type="transmembrane region" description="Helical" evidence="1">
    <location>
        <begin position="52"/>
        <end position="73"/>
    </location>
</feature>